<reference evidence="10" key="4">
    <citation type="submission" date="2022-06" db="UniProtKB">
        <authorList>
            <consortium name="EnsemblMetazoa"/>
        </authorList>
    </citation>
    <scope>IDENTIFICATION</scope>
</reference>
<dbReference type="VEuPathDB" id="VectorBase:SSCA001089"/>
<dbReference type="EMBL" id="WVUK01000007">
    <property type="protein sequence ID" value="KAF7496431.1"/>
    <property type="molecule type" value="Genomic_DNA"/>
</dbReference>
<dbReference type="Gene3D" id="3.30.230.10">
    <property type="match status" value="1"/>
</dbReference>
<proteinExistence type="inferred from homology"/>
<organism evidence="9 12">
    <name type="scientific">Sarcoptes scabiei</name>
    <name type="common">Itch mite</name>
    <name type="synonym">Acarus scabiei</name>
    <dbReference type="NCBI Taxonomy" id="52283"/>
    <lineage>
        <taxon>Eukaryota</taxon>
        <taxon>Metazoa</taxon>
        <taxon>Ecdysozoa</taxon>
        <taxon>Arthropoda</taxon>
        <taxon>Chelicerata</taxon>
        <taxon>Arachnida</taxon>
        <taxon>Acari</taxon>
        <taxon>Acariformes</taxon>
        <taxon>Sarcoptiformes</taxon>
        <taxon>Astigmata</taxon>
        <taxon>Psoroptidia</taxon>
        <taxon>Sarcoptoidea</taxon>
        <taxon>Sarcoptidae</taxon>
        <taxon>Sarcoptinae</taxon>
        <taxon>Sarcoptes</taxon>
    </lineage>
</organism>
<evidence type="ECO:0000256" key="5">
    <source>
        <dbReference type="ARBA" id="ARBA00043019"/>
    </source>
</evidence>
<evidence type="ECO:0000256" key="6">
    <source>
        <dbReference type="RuleBase" id="RU003815"/>
    </source>
</evidence>
<dbReference type="PROSITE" id="PS00360">
    <property type="entry name" value="RIBOSOMAL_S9"/>
    <property type="match status" value="1"/>
</dbReference>
<reference evidence="11" key="2">
    <citation type="journal article" date="2020" name="PLoS Negl. Trop. Dis.">
        <title>High-quality nuclear genome for Sarcoptes scabiei-A critical resource for a neglected parasite.</title>
        <authorList>
            <person name="Korhonen P.K."/>
            <person name="Gasser R.B."/>
            <person name="Ma G."/>
            <person name="Wang T."/>
            <person name="Stroehlein A.J."/>
            <person name="Young N.D."/>
            <person name="Ang C.S."/>
            <person name="Fernando D.D."/>
            <person name="Lu H.C."/>
            <person name="Taylor S."/>
            <person name="Reynolds S.L."/>
            <person name="Mofiz E."/>
            <person name="Najaraj S.H."/>
            <person name="Gowda H."/>
            <person name="Madugundu A."/>
            <person name="Renuse S."/>
            <person name="Holt D."/>
            <person name="Pandey A."/>
            <person name="Papenfuss A.T."/>
            <person name="Fischer K."/>
        </authorList>
    </citation>
    <scope>NUCLEOTIDE SEQUENCE [LARGE SCALE GENOMIC DNA]</scope>
</reference>
<sequence length="147" mass="16625">MSESKTKSLAVQVFGRKKTATAVAYCKNGSGLIHVNGRPLDMIQPQVLKYKLLEPILLLGPDKFAPVDIRVRVRGGGHVAQIYAIRQAISRALVAYYQKYVDESSKKEIKEILIQYDRSLLVSDPRRMEPKKFGGQGARARYQKSYR</sequence>
<reference evidence="9 12" key="1">
    <citation type="journal article" date="2015" name="Parasit. Vectors">
        <title>Draft genome of the scabies mite.</title>
        <authorList>
            <person name="Rider S.D.Jr."/>
            <person name="Morgan M.S."/>
            <person name="Arlian L.G."/>
        </authorList>
    </citation>
    <scope>NUCLEOTIDE SEQUENCE [LARGE SCALE GENOMIC DNA]</scope>
    <source>
        <strain evidence="9">Arlian Lab</strain>
    </source>
</reference>
<protein>
    <recommendedName>
        <fullName evidence="4">Small ribosomal subunit protein uS9</fullName>
    </recommendedName>
    <alternativeName>
        <fullName evidence="5">40S ribosomal protein S16</fullName>
    </alternativeName>
</protein>
<evidence type="ECO:0000256" key="4">
    <source>
        <dbReference type="ARBA" id="ARBA00035259"/>
    </source>
</evidence>
<dbReference type="FunFam" id="3.30.230.10:FF:000007">
    <property type="entry name" value="40S ribosomal protein S16"/>
    <property type="match status" value="1"/>
</dbReference>
<dbReference type="GO" id="GO:0003735">
    <property type="term" value="F:structural constituent of ribosome"/>
    <property type="evidence" value="ECO:0007669"/>
    <property type="project" value="InterPro"/>
</dbReference>
<dbReference type="GO" id="GO:0000462">
    <property type="term" value="P:maturation of SSU-rRNA from tricistronic rRNA transcript (SSU-rRNA, 5.8S rRNA, LSU-rRNA)"/>
    <property type="evidence" value="ECO:0007669"/>
    <property type="project" value="TreeGrafter"/>
</dbReference>
<evidence type="ECO:0000313" key="9">
    <source>
        <dbReference type="EMBL" id="KPM06174.1"/>
    </source>
</evidence>
<evidence type="ECO:0000313" key="8">
    <source>
        <dbReference type="EMBL" id="KAF7496431.1"/>
    </source>
</evidence>
<reference evidence="8" key="3">
    <citation type="submission" date="2020-01" db="EMBL/GenBank/DDBJ databases">
        <authorList>
            <person name="Korhonen P.K.K."/>
            <person name="Guangxu M.G."/>
            <person name="Wang T.W."/>
            <person name="Stroehlein A.J.S."/>
            <person name="Young N.D."/>
            <person name="Ang C.-S.A."/>
            <person name="Fernando D.W.F."/>
            <person name="Lu H.L."/>
            <person name="Taylor S.T."/>
            <person name="Ehtesham M.E.M."/>
            <person name="Najaraj S.H.N."/>
            <person name="Harsha G.H.G."/>
            <person name="Madugundu A.M."/>
            <person name="Renuse S.R."/>
            <person name="Holt D.H."/>
            <person name="Pandey A.P."/>
            <person name="Papenfuss A.P."/>
            <person name="Gasser R.B.G."/>
            <person name="Fischer K.F."/>
        </authorList>
    </citation>
    <scope>NUCLEOTIDE SEQUENCE</scope>
    <source>
        <strain evidence="8">SSS_KF_BRIS2020</strain>
    </source>
</reference>
<dbReference type="OrthoDB" id="426865at2759"/>
<dbReference type="InterPro" id="IPR020574">
    <property type="entry name" value="Ribosomal_uS9_CS"/>
</dbReference>
<dbReference type="InterPro" id="IPR020568">
    <property type="entry name" value="Ribosomal_Su5_D2-typ_SF"/>
</dbReference>
<dbReference type="SUPFAM" id="SSF54211">
    <property type="entry name" value="Ribosomal protein S5 domain 2-like"/>
    <property type="match status" value="1"/>
</dbReference>
<evidence type="ECO:0000313" key="10">
    <source>
        <dbReference type="EnsemblMetazoa" id="KAF7496431.1"/>
    </source>
</evidence>
<dbReference type="InterPro" id="IPR000754">
    <property type="entry name" value="Ribosomal_uS9"/>
</dbReference>
<gene>
    <name evidence="9" type="ORF">QR98_0046470</name>
    <name evidence="8" type="ORF">SSS_4224</name>
</gene>
<evidence type="ECO:0000256" key="7">
    <source>
        <dbReference type="SAM" id="MobiDB-lite"/>
    </source>
</evidence>
<evidence type="ECO:0000313" key="12">
    <source>
        <dbReference type="Proteomes" id="UP000616769"/>
    </source>
</evidence>
<dbReference type="PANTHER" id="PTHR21569">
    <property type="entry name" value="RIBOSOMAL PROTEIN S9"/>
    <property type="match status" value="1"/>
</dbReference>
<comment type="similarity">
    <text evidence="1 6">Belongs to the universal ribosomal protein uS9 family.</text>
</comment>
<dbReference type="EMBL" id="JXLN01010678">
    <property type="protein sequence ID" value="KPM06174.1"/>
    <property type="molecule type" value="Genomic_DNA"/>
</dbReference>
<dbReference type="NCBIfam" id="NF001749">
    <property type="entry name" value="PRK00474.1"/>
    <property type="match status" value="1"/>
</dbReference>
<evidence type="ECO:0000256" key="2">
    <source>
        <dbReference type="ARBA" id="ARBA00022980"/>
    </source>
</evidence>
<dbReference type="Proteomes" id="UP000070412">
    <property type="component" value="Unassembled WGS sequence"/>
</dbReference>
<feature type="region of interest" description="Disordered" evidence="7">
    <location>
        <begin position="127"/>
        <end position="147"/>
    </location>
</feature>
<keyword evidence="3 6" id="KW-0687">Ribonucleoprotein</keyword>
<dbReference type="EnsemblMetazoa" id="SSS_4224s_mrna">
    <property type="protein sequence ID" value="KAF7496431.1"/>
    <property type="gene ID" value="SSS_4224"/>
</dbReference>
<dbReference type="InterPro" id="IPR014721">
    <property type="entry name" value="Ribsml_uS5_D2-typ_fold_subgr"/>
</dbReference>
<accession>A0A132A5G0</accession>
<dbReference type="AlphaFoldDB" id="A0A132A5G0"/>
<dbReference type="PANTHER" id="PTHR21569:SF16">
    <property type="entry name" value="RIBOSOMAL PROTEIN S16"/>
    <property type="match status" value="1"/>
</dbReference>
<evidence type="ECO:0000313" key="11">
    <source>
        <dbReference type="Proteomes" id="UP000070412"/>
    </source>
</evidence>
<evidence type="ECO:0000256" key="3">
    <source>
        <dbReference type="ARBA" id="ARBA00023274"/>
    </source>
</evidence>
<name>A0A132A5G0_SARSC</name>
<dbReference type="Pfam" id="PF00380">
    <property type="entry name" value="Ribosomal_S9"/>
    <property type="match status" value="1"/>
</dbReference>
<keyword evidence="2 6" id="KW-0689">Ribosomal protein</keyword>
<dbReference type="Proteomes" id="UP000616769">
    <property type="component" value="Unassembled WGS sequence"/>
</dbReference>
<dbReference type="GO" id="GO:0006412">
    <property type="term" value="P:translation"/>
    <property type="evidence" value="ECO:0007669"/>
    <property type="project" value="InterPro"/>
</dbReference>
<dbReference type="GO" id="GO:0003723">
    <property type="term" value="F:RNA binding"/>
    <property type="evidence" value="ECO:0007669"/>
    <property type="project" value="TreeGrafter"/>
</dbReference>
<keyword evidence="11" id="KW-1185">Reference proteome</keyword>
<evidence type="ECO:0000256" key="1">
    <source>
        <dbReference type="ARBA" id="ARBA00005251"/>
    </source>
</evidence>
<dbReference type="GO" id="GO:0022627">
    <property type="term" value="C:cytosolic small ribosomal subunit"/>
    <property type="evidence" value="ECO:0007669"/>
    <property type="project" value="TreeGrafter"/>
</dbReference>